<dbReference type="Pfam" id="PF00581">
    <property type="entry name" value="Rhodanese"/>
    <property type="match status" value="1"/>
</dbReference>
<dbReference type="Proteomes" id="UP000294887">
    <property type="component" value="Unassembled WGS sequence"/>
</dbReference>
<accession>A0A4R1EZH3</accession>
<gene>
    <name evidence="2" type="ORF">EV695_2617</name>
</gene>
<dbReference type="EMBL" id="SMFQ01000004">
    <property type="protein sequence ID" value="TCJ84658.1"/>
    <property type="molecule type" value="Genomic_DNA"/>
</dbReference>
<comment type="caution">
    <text evidence="2">The sequence shown here is derived from an EMBL/GenBank/DDBJ whole genome shotgun (WGS) entry which is preliminary data.</text>
</comment>
<dbReference type="GO" id="GO:0016740">
    <property type="term" value="F:transferase activity"/>
    <property type="evidence" value="ECO:0007669"/>
    <property type="project" value="UniProtKB-KW"/>
</dbReference>
<feature type="domain" description="Rhodanese" evidence="1">
    <location>
        <begin position="31"/>
        <end position="129"/>
    </location>
</feature>
<keyword evidence="2" id="KW-0808">Transferase</keyword>
<dbReference type="SUPFAM" id="SSF52821">
    <property type="entry name" value="Rhodanese/Cell cycle control phosphatase"/>
    <property type="match status" value="1"/>
</dbReference>
<evidence type="ECO:0000313" key="3">
    <source>
        <dbReference type="Proteomes" id="UP000294887"/>
    </source>
</evidence>
<dbReference type="PROSITE" id="PS50206">
    <property type="entry name" value="RHODANESE_3"/>
    <property type="match status" value="1"/>
</dbReference>
<dbReference type="InterPro" id="IPR001763">
    <property type="entry name" value="Rhodanese-like_dom"/>
</dbReference>
<reference evidence="2 3" key="1">
    <citation type="submission" date="2019-03" db="EMBL/GenBank/DDBJ databases">
        <title>Genomic Encyclopedia of Type Strains, Phase IV (KMG-IV): sequencing the most valuable type-strain genomes for metagenomic binning, comparative biology and taxonomic classification.</title>
        <authorList>
            <person name="Goeker M."/>
        </authorList>
    </citation>
    <scope>NUCLEOTIDE SEQUENCE [LARGE SCALE GENOMIC DNA]</scope>
    <source>
        <strain evidence="2 3">DSM 24830</strain>
    </source>
</reference>
<dbReference type="SMART" id="SM00450">
    <property type="entry name" value="RHOD"/>
    <property type="match status" value="1"/>
</dbReference>
<dbReference type="CDD" id="cd00158">
    <property type="entry name" value="RHOD"/>
    <property type="match status" value="1"/>
</dbReference>
<dbReference type="Gene3D" id="3.40.250.10">
    <property type="entry name" value="Rhodanese-like domain"/>
    <property type="match status" value="1"/>
</dbReference>
<dbReference type="InterPro" id="IPR036873">
    <property type="entry name" value="Rhodanese-like_dom_sf"/>
</dbReference>
<evidence type="ECO:0000259" key="1">
    <source>
        <dbReference type="PROSITE" id="PS50206"/>
    </source>
</evidence>
<dbReference type="AlphaFoldDB" id="A0A4R1EZH3"/>
<sequence>MALTFKQLVDDALTAHIEEIFPWDVEEFRAKNPDTLMLDIREDDEFDGCYIENSLHVPRGILEQACDWDYAETEPDLVKARKKPIIVVCRSGNRSILAALTMTLMGYENVVSLKTGIKGWNDADLPLINKANDVVDPDWVDEFVNPPIRKDQLAVNNAD</sequence>
<dbReference type="InterPro" id="IPR050229">
    <property type="entry name" value="GlpE_sulfurtransferase"/>
</dbReference>
<keyword evidence="3" id="KW-1185">Reference proteome</keyword>
<proteinExistence type="predicted"/>
<organism evidence="2 3">
    <name type="scientific">Cocleimonas flava</name>
    <dbReference type="NCBI Taxonomy" id="634765"/>
    <lineage>
        <taxon>Bacteria</taxon>
        <taxon>Pseudomonadati</taxon>
        <taxon>Pseudomonadota</taxon>
        <taxon>Gammaproteobacteria</taxon>
        <taxon>Thiotrichales</taxon>
        <taxon>Thiotrichaceae</taxon>
        <taxon>Cocleimonas</taxon>
    </lineage>
</organism>
<dbReference type="PANTHER" id="PTHR43031">
    <property type="entry name" value="FAD-DEPENDENT OXIDOREDUCTASE"/>
    <property type="match status" value="1"/>
</dbReference>
<dbReference type="RefSeq" id="WP_131906403.1">
    <property type="nucleotide sequence ID" value="NZ_BAAAFU010000006.1"/>
</dbReference>
<protein>
    <submittedName>
        <fullName evidence="2">Rhodanese-related sulfurtransferase</fullName>
    </submittedName>
</protein>
<evidence type="ECO:0000313" key="2">
    <source>
        <dbReference type="EMBL" id="TCJ84658.1"/>
    </source>
</evidence>
<name>A0A4R1EZH3_9GAMM</name>
<dbReference type="PANTHER" id="PTHR43031:SF1">
    <property type="entry name" value="PYRIDINE NUCLEOTIDE-DISULPHIDE OXIDOREDUCTASE"/>
    <property type="match status" value="1"/>
</dbReference>
<dbReference type="OrthoDB" id="9791096at2"/>